<protein>
    <submittedName>
        <fullName evidence="3">SHOCT domain-containing protein</fullName>
    </submittedName>
</protein>
<proteinExistence type="predicted"/>
<dbReference type="InterPro" id="IPR018649">
    <property type="entry name" value="SHOCT"/>
</dbReference>
<keyword evidence="4" id="KW-1185">Reference proteome</keyword>
<evidence type="ECO:0000313" key="3">
    <source>
        <dbReference type="EMBL" id="MFD1363209.1"/>
    </source>
</evidence>
<name>A0ABW3ZY87_9BACI</name>
<keyword evidence="1" id="KW-0472">Membrane</keyword>
<evidence type="ECO:0000313" key="4">
    <source>
        <dbReference type="Proteomes" id="UP001597178"/>
    </source>
</evidence>
<organism evidence="3 4">
    <name type="scientific">Lentibacillus salinarum</name>
    <dbReference type="NCBI Taxonomy" id="446820"/>
    <lineage>
        <taxon>Bacteria</taxon>
        <taxon>Bacillati</taxon>
        <taxon>Bacillota</taxon>
        <taxon>Bacilli</taxon>
        <taxon>Bacillales</taxon>
        <taxon>Bacillaceae</taxon>
        <taxon>Lentibacillus</taxon>
    </lineage>
</organism>
<reference evidence="4" key="1">
    <citation type="journal article" date="2019" name="Int. J. Syst. Evol. Microbiol.">
        <title>The Global Catalogue of Microorganisms (GCM) 10K type strain sequencing project: providing services to taxonomists for standard genome sequencing and annotation.</title>
        <authorList>
            <consortium name="The Broad Institute Genomics Platform"/>
            <consortium name="The Broad Institute Genome Sequencing Center for Infectious Disease"/>
            <person name="Wu L."/>
            <person name="Ma J."/>
        </authorList>
    </citation>
    <scope>NUCLEOTIDE SEQUENCE [LARGE SCALE GENOMIC DNA]</scope>
    <source>
        <strain evidence="4">CCUG 54822</strain>
    </source>
</reference>
<keyword evidence="1" id="KW-1133">Transmembrane helix</keyword>
<feature type="domain" description="SHOCT" evidence="2">
    <location>
        <begin position="42"/>
        <end position="68"/>
    </location>
</feature>
<keyword evidence="1" id="KW-0812">Transmembrane</keyword>
<gene>
    <name evidence="3" type="ORF">ACFQ4A_16295</name>
</gene>
<dbReference type="EMBL" id="JBHTNH010000029">
    <property type="protein sequence ID" value="MFD1363209.1"/>
    <property type="molecule type" value="Genomic_DNA"/>
</dbReference>
<evidence type="ECO:0000259" key="2">
    <source>
        <dbReference type="Pfam" id="PF09851"/>
    </source>
</evidence>
<evidence type="ECO:0000256" key="1">
    <source>
        <dbReference type="SAM" id="Phobius"/>
    </source>
</evidence>
<accession>A0ABW3ZY87</accession>
<comment type="caution">
    <text evidence="3">The sequence shown here is derived from an EMBL/GenBank/DDBJ whole genome shotgun (WGS) entry which is preliminary data.</text>
</comment>
<sequence length="70" mass="7931">MHYMHGYGSIWPMIGMIIFLAGLIIIGLFLVSNYVSGGRKKDSLGILKERLAKGEIDESEYERLKSILEE</sequence>
<feature type="transmembrane region" description="Helical" evidence="1">
    <location>
        <begin position="12"/>
        <end position="31"/>
    </location>
</feature>
<dbReference type="RefSeq" id="WP_382402457.1">
    <property type="nucleotide sequence ID" value="NZ_JBHTNH010000029.1"/>
</dbReference>
<dbReference type="Proteomes" id="UP001597178">
    <property type="component" value="Unassembled WGS sequence"/>
</dbReference>
<dbReference type="Pfam" id="PF09851">
    <property type="entry name" value="SHOCT"/>
    <property type="match status" value="1"/>
</dbReference>